<dbReference type="InterPro" id="IPR002893">
    <property type="entry name" value="Znf_MYND"/>
</dbReference>
<evidence type="ECO:0000259" key="5">
    <source>
        <dbReference type="PROSITE" id="PS50865"/>
    </source>
</evidence>
<dbReference type="Proteomes" id="UP001310594">
    <property type="component" value="Unassembled WGS sequence"/>
</dbReference>
<dbReference type="AlphaFoldDB" id="A0AAN7WIJ3"/>
<keyword evidence="1" id="KW-0479">Metal-binding</keyword>
<feature type="domain" description="MYND-type" evidence="5">
    <location>
        <begin position="13"/>
        <end position="50"/>
    </location>
</feature>
<proteinExistence type="predicted"/>
<evidence type="ECO:0000313" key="6">
    <source>
        <dbReference type="EMBL" id="KAK5706906.1"/>
    </source>
</evidence>
<dbReference type="Pfam" id="PF01753">
    <property type="entry name" value="zf-MYND"/>
    <property type="match status" value="1"/>
</dbReference>
<reference evidence="6" key="1">
    <citation type="submission" date="2023-08" db="EMBL/GenBank/DDBJ databases">
        <title>Black Yeasts Isolated from many extreme environments.</title>
        <authorList>
            <person name="Coleine C."/>
            <person name="Stajich J.E."/>
            <person name="Selbmann L."/>
        </authorList>
    </citation>
    <scope>NUCLEOTIDE SEQUENCE</scope>
    <source>
        <strain evidence="6">CCFEE 5810</strain>
    </source>
</reference>
<name>A0AAN7WIJ3_9PEZI</name>
<dbReference type="GO" id="GO:0008270">
    <property type="term" value="F:zinc ion binding"/>
    <property type="evidence" value="ECO:0007669"/>
    <property type="project" value="UniProtKB-KW"/>
</dbReference>
<evidence type="ECO:0000256" key="1">
    <source>
        <dbReference type="ARBA" id="ARBA00022723"/>
    </source>
</evidence>
<evidence type="ECO:0000256" key="4">
    <source>
        <dbReference type="PROSITE-ProRule" id="PRU00134"/>
    </source>
</evidence>
<accession>A0AAN7WIJ3</accession>
<evidence type="ECO:0000313" key="7">
    <source>
        <dbReference type="Proteomes" id="UP001310594"/>
    </source>
</evidence>
<dbReference type="PROSITE" id="PS50865">
    <property type="entry name" value="ZF_MYND_2"/>
    <property type="match status" value="1"/>
</dbReference>
<dbReference type="Gene3D" id="6.10.140.2220">
    <property type="match status" value="1"/>
</dbReference>
<gene>
    <name evidence="6" type="ORF">LTR97_001898</name>
</gene>
<protein>
    <recommendedName>
        <fullName evidence="5">MYND-type domain-containing protein</fullName>
    </recommendedName>
</protein>
<organism evidence="6 7">
    <name type="scientific">Elasticomyces elasticus</name>
    <dbReference type="NCBI Taxonomy" id="574655"/>
    <lineage>
        <taxon>Eukaryota</taxon>
        <taxon>Fungi</taxon>
        <taxon>Dikarya</taxon>
        <taxon>Ascomycota</taxon>
        <taxon>Pezizomycotina</taxon>
        <taxon>Dothideomycetes</taxon>
        <taxon>Dothideomycetidae</taxon>
        <taxon>Mycosphaerellales</taxon>
        <taxon>Teratosphaeriaceae</taxon>
        <taxon>Elasticomyces</taxon>
    </lineage>
</organism>
<dbReference type="PROSITE" id="PS01360">
    <property type="entry name" value="ZF_MYND_1"/>
    <property type="match status" value="1"/>
</dbReference>
<dbReference type="EMBL" id="JAVRQU010000002">
    <property type="protein sequence ID" value="KAK5706906.1"/>
    <property type="molecule type" value="Genomic_DNA"/>
</dbReference>
<evidence type="ECO:0000256" key="3">
    <source>
        <dbReference type="ARBA" id="ARBA00022833"/>
    </source>
</evidence>
<keyword evidence="2 4" id="KW-0863">Zinc-finger</keyword>
<evidence type="ECO:0000256" key="2">
    <source>
        <dbReference type="ARBA" id="ARBA00022771"/>
    </source>
</evidence>
<sequence length="266" mass="29088">MADSASTTVRQVCGICGNTGVLFKCGRCKSLYYCSKTCQAKDWPIHKMLCVKPNSKPKDDGGGVNIPQGILSFDDRFPAVYIGVKQENPQPTENTFCYAESIMQCIDASDPSFVDLPVTHAIGFPMGVRGGEQGLPIFNDPAMQLCISLDTKSAAFGIPFTFPRSGAVLARRDGLHIGICQVVATVEYVRRCNKEMMGVRMREAAGEKVDREELVKRLFNPAAFVKGFVSIREKMLKDGQAGWERVECPVVVEDEKDEGATGIMAS</sequence>
<keyword evidence="3" id="KW-0862">Zinc</keyword>
<comment type="caution">
    <text evidence="6">The sequence shown here is derived from an EMBL/GenBank/DDBJ whole genome shotgun (WGS) entry which is preliminary data.</text>
</comment>
<dbReference type="SUPFAM" id="SSF144232">
    <property type="entry name" value="HIT/MYND zinc finger-like"/>
    <property type="match status" value="1"/>
</dbReference>